<organism evidence="1 3">
    <name type="scientific">Didymodactylos carnosus</name>
    <dbReference type="NCBI Taxonomy" id="1234261"/>
    <lineage>
        <taxon>Eukaryota</taxon>
        <taxon>Metazoa</taxon>
        <taxon>Spiralia</taxon>
        <taxon>Gnathifera</taxon>
        <taxon>Rotifera</taxon>
        <taxon>Eurotatoria</taxon>
        <taxon>Bdelloidea</taxon>
        <taxon>Philodinida</taxon>
        <taxon>Philodinidae</taxon>
        <taxon>Didymodactylos</taxon>
    </lineage>
</organism>
<sequence length="136" mass="14573">MNDEKMQIQKISRRLQQTVLKTTKVKHSSSKGVSVGPVTPVFASQQELSALNETYKPVVLKIVKSSRIRAQSADPQSTPSAALPTVHDTTTTNVLQSVPSIESALPPDYNVQSASTTVPTILSTPAYSGVTVEVPQ</sequence>
<keyword evidence="3" id="KW-1185">Reference proteome</keyword>
<dbReference type="EMBL" id="CAJNOQ010013453">
    <property type="protein sequence ID" value="CAF1322009.1"/>
    <property type="molecule type" value="Genomic_DNA"/>
</dbReference>
<accession>A0A815EYX1</accession>
<evidence type="ECO:0000313" key="1">
    <source>
        <dbReference type="EMBL" id="CAF1322009.1"/>
    </source>
</evidence>
<gene>
    <name evidence="1" type="ORF">GPM918_LOCUS29520</name>
    <name evidence="2" type="ORF">SRO942_LOCUS30104</name>
</gene>
<feature type="non-terminal residue" evidence="1">
    <location>
        <position position="136"/>
    </location>
</feature>
<dbReference type="Proteomes" id="UP000663829">
    <property type="component" value="Unassembled WGS sequence"/>
</dbReference>
<proteinExistence type="predicted"/>
<evidence type="ECO:0000313" key="3">
    <source>
        <dbReference type="Proteomes" id="UP000663829"/>
    </source>
</evidence>
<evidence type="ECO:0000313" key="2">
    <source>
        <dbReference type="EMBL" id="CAF4168581.1"/>
    </source>
</evidence>
<dbReference type="AlphaFoldDB" id="A0A815EYX1"/>
<protein>
    <submittedName>
        <fullName evidence="1">Uncharacterized protein</fullName>
    </submittedName>
</protein>
<reference evidence="1" key="1">
    <citation type="submission" date="2021-02" db="EMBL/GenBank/DDBJ databases">
        <authorList>
            <person name="Nowell W R."/>
        </authorList>
    </citation>
    <scope>NUCLEOTIDE SEQUENCE</scope>
</reference>
<name>A0A815EYX1_9BILA</name>
<dbReference type="EMBL" id="CAJOBC010048203">
    <property type="protein sequence ID" value="CAF4168581.1"/>
    <property type="molecule type" value="Genomic_DNA"/>
</dbReference>
<comment type="caution">
    <text evidence="1">The sequence shown here is derived from an EMBL/GenBank/DDBJ whole genome shotgun (WGS) entry which is preliminary data.</text>
</comment>
<dbReference type="Proteomes" id="UP000681722">
    <property type="component" value="Unassembled WGS sequence"/>
</dbReference>